<keyword evidence="2" id="KW-1185">Reference proteome</keyword>
<reference evidence="1" key="1">
    <citation type="journal article" date="2022" name="bioRxiv">
        <title>Sequencing and chromosome-scale assembly of the giantPleurodeles waltlgenome.</title>
        <authorList>
            <person name="Brown T."/>
            <person name="Elewa A."/>
            <person name="Iarovenko S."/>
            <person name="Subramanian E."/>
            <person name="Araus A.J."/>
            <person name="Petzold A."/>
            <person name="Susuki M."/>
            <person name="Suzuki K.-i.T."/>
            <person name="Hayashi T."/>
            <person name="Toyoda A."/>
            <person name="Oliveira C."/>
            <person name="Osipova E."/>
            <person name="Leigh N.D."/>
            <person name="Simon A."/>
            <person name="Yun M.H."/>
        </authorList>
    </citation>
    <scope>NUCLEOTIDE SEQUENCE</scope>
    <source>
        <strain evidence="1">20211129_DDA</strain>
        <tissue evidence="1">Liver</tissue>
    </source>
</reference>
<dbReference type="InterPro" id="IPR042566">
    <property type="entry name" value="L1_C"/>
</dbReference>
<proteinExistence type="predicted"/>
<gene>
    <name evidence="1" type="ORF">NDU88_005068</name>
</gene>
<name>A0AAV7PEL8_PLEWA</name>
<accession>A0AAV7PEL8</accession>
<protein>
    <submittedName>
        <fullName evidence="1">Uncharacterized protein</fullName>
    </submittedName>
</protein>
<sequence length="229" mass="26953">MNVSRACSRRESGREERCHVLPWAGQPSFSHLSCYLNVREGCAWQSRSAHVTEGLACFFQQNVTASTPFQVRDVARHRCHQSPEWARDRPFNHAIPFRTALPGWLRVQLQLRSRKWWTPQRHPRLELKTLILEGYKTITEKIDTVARTVALMRHDLDKMWDKVKDLGQQDDYGTATQKKWRFFMEVKKKLQERGLVHVLLPPAQLHVDVLGKRHFFDNPEEAMQFIKNN</sequence>
<dbReference type="Gene3D" id="3.30.250.20">
    <property type="entry name" value="L1 transposable element, C-terminal domain"/>
    <property type="match status" value="1"/>
</dbReference>
<evidence type="ECO:0000313" key="1">
    <source>
        <dbReference type="EMBL" id="KAJ1126661.1"/>
    </source>
</evidence>
<organism evidence="1 2">
    <name type="scientific">Pleurodeles waltl</name>
    <name type="common">Iberian ribbed newt</name>
    <dbReference type="NCBI Taxonomy" id="8319"/>
    <lineage>
        <taxon>Eukaryota</taxon>
        <taxon>Metazoa</taxon>
        <taxon>Chordata</taxon>
        <taxon>Craniata</taxon>
        <taxon>Vertebrata</taxon>
        <taxon>Euteleostomi</taxon>
        <taxon>Amphibia</taxon>
        <taxon>Batrachia</taxon>
        <taxon>Caudata</taxon>
        <taxon>Salamandroidea</taxon>
        <taxon>Salamandridae</taxon>
        <taxon>Pleurodelinae</taxon>
        <taxon>Pleurodeles</taxon>
    </lineage>
</organism>
<dbReference type="Proteomes" id="UP001066276">
    <property type="component" value="Chromosome 7"/>
</dbReference>
<evidence type="ECO:0000313" key="2">
    <source>
        <dbReference type="Proteomes" id="UP001066276"/>
    </source>
</evidence>
<comment type="caution">
    <text evidence="1">The sequence shown here is derived from an EMBL/GenBank/DDBJ whole genome shotgun (WGS) entry which is preliminary data.</text>
</comment>
<dbReference type="AlphaFoldDB" id="A0AAV7PEL8"/>
<dbReference type="EMBL" id="JANPWB010000011">
    <property type="protein sequence ID" value="KAJ1126661.1"/>
    <property type="molecule type" value="Genomic_DNA"/>
</dbReference>